<dbReference type="STRING" id="1330534.L323_12160"/>
<dbReference type="Proteomes" id="UP000016860">
    <property type="component" value="Unassembled WGS sequence"/>
</dbReference>
<name>U4R0J6_9FIRM</name>
<evidence type="ECO:0000313" key="1">
    <source>
        <dbReference type="EMBL" id="EPR10845.1"/>
    </source>
</evidence>
<gene>
    <name evidence="1" type="ORF">L323_12160</name>
</gene>
<accession>U4R0J6</accession>
<reference evidence="1 2" key="1">
    <citation type="journal article" date="2013" name="Genome Announc.">
        <title>Draft Genome Sequence of the Cellulolytic Bacterium Clostridium papyrosolvens C7 (ATCC 700395).</title>
        <authorList>
            <person name="Zepeda V."/>
            <person name="Dassa B."/>
            <person name="Borovok I."/>
            <person name="Lamed R."/>
            <person name="Bayer E.A."/>
            <person name="Cate J.H."/>
        </authorList>
    </citation>
    <scope>NUCLEOTIDE SEQUENCE [LARGE SCALE GENOMIC DNA]</scope>
    <source>
        <strain evidence="1 2">C7</strain>
    </source>
</reference>
<dbReference type="EMBL" id="ATAY01000043">
    <property type="protein sequence ID" value="EPR10845.1"/>
    <property type="molecule type" value="Genomic_DNA"/>
</dbReference>
<comment type="caution">
    <text evidence="1">The sequence shown here is derived from an EMBL/GenBank/DDBJ whole genome shotgun (WGS) entry which is preliminary data.</text>
</comment>
<organism evidence="1 2">
    <name type="scientific">Ruminiclostridium papyrosolvens C7</name>
    <dbReference type="NCBI Taxonomy" id="1330534"/>
    <lineage>
        <taxon>Bacteria</taxon>
        <taxon>Bacillati</taxon>
        <taxon>Bacillota</taxon>
        <taxon>Clostridia</taxon>
        <taxon>Eubacteriales</taxon>
        <taxon>Oscillospiraceae</taxon>
        <taxon>Ruminiclostridium</taxon>
    </lineage>
</organism>
<protein>
    <submittedName>
        <fullName evidence="1">Uncharacterized protein</fullName>
    </submittedName>
</protein>
<evidence type="ECO:0000313" key="2">
    <source>
        <dbReference type="Proteomes" id="UP000016860"/>
    </source>
</evidence>
<dbReference type="AlphaFoldDB" id="U4R0J6"/>
<proteinExistence type="predicted"/>
<sequence length="44" mass="5368">MVPREISLVPLFWGWEFFNVKNFLKKLKTIIFERTNINAKTRIE</sequence>